<evidence type="ECO:0000313" key="2">
    <source>
        <dbReference type="EMBL" id="MCW3169594.1"/>
    </source>
</evidence>
<gene>
    <name evidence="2" type="ORF">OMO38_13795</name>
</gene>
<dbReference type="EMBL" id="JAPDHW010000009">
    <property type="protein sequence ID" value="MCW3169594.1"/>
    <property type="molecule type" value="Genomic_DNA"/>
</dbReference>
<reference evidence="2" key="1">
    <citation type="submission" date="2022-10" db="EMBL/GenBank/DDBJ databases">
        <title>Chryseobacterium babae sp. nov. isolated from the gut of the beetle Oryctes rhinoceros, and Chryseobacterium kimseyorum sp. nov., isolated from a stick insect rearing cage.</title>
        <authorList>
            <person name="Shelomi M."/>
            <person name="Han C.-J."/>
            <person name="Chen W.-M."/>
            <person name="Chen H.-K."/>
            <person name="Liaw S.-J."/>
            <person name="Muhle E."/>
            <person name="Clermont D."/>
        </authorList>
    </citation>
    <scope>NUCLEOTIDE SEQUENCE</scope>
    <source>
        <strain evidence="2">09-1422</strain>
    </source>
</reference>
<name>A0ABT3I0M2_9FLAO</name>
<evidence type="ECO:0000256" key="1">
    <source>
        <dbReference type="SAM" id="MobiDB-lite"/>
    </source>
</evidence>
<protein>
    <recommendedName>
        <fullName evidence="4">Adhesin</fullName>
    </recommendedName>
</protein>
<evidence type="ECO:0000313" key="3">
    <source>
        <dbReference type="Proteomes" id="UP001163731"/>
    </source>
</evidence>
<evidence type="ECO:0008006" key="4">
    <source>
        <dbReference type="Google" id="ProtNLM"/>
    </source>
</evidence>
<feature type="region of interest" description="Disordered" evidence="1">
    <location>
        <begin position="1"/>
        <end position="113"/>
    </location>
</feature>
<comment type="caution">
    <text evidence="2">The sequence shown here is derived from an EMBL/GenBank/DDBJ whole genome shotgun (WGS) entry which is preliminary data.</text>
</comment>
<organism evidence="2 3">
    <name type="scientific">Chryseobacterium kimseyorum</name>
    <dbReference type="NCBI Taxonomy" id="2984028"/>
    <lineage>
        <taxon>Bacteria</taxon>
        <taxon>Pseudomonadati</taxon>
        <taxon>Bacteroidota</taxon>
        <taxon>Flavobacteriia</taxon>
        <taxon>Flavobacteriales</taxon>
        <taxon>Weeksellaceae</taxon>
        <taxon>Chryseobacterium group</taxon>
        <taxon>Chryseobacterium</taxon>
    </lineage>
</organism>
<feature type="compositionally biased region" description="Basic and acidic residues" evidence="1">
    <location>
        <begin position="25"/>
        <end position="34"/>
    </location>
</feature>
<proteinExistence type="predicted"/>
<sequence length="113" mass="13223">MIPQDNTEEQKRNLEEMDYNPGEDIFNKEEHIPLDGDGNPIINPNHVNDGMPYGLDVPGAEDDDNFEQITDQLPEEDDDVYSQMDDEEDRFEDEDDIIDDFENEDKEEDDLNR</sequence>
<dbReference type="RefSeq" id="WP_264750781.1">
    <property type="nucleotide sequence ID" value="NZ_JAPDHW010000009.1"/>
</dbReference>
<dbReference type="Proteomes" id="UP001163731">
    <property type="component" value="Unassembled WGS sequence"/>
</dbReference>
<feature type="compositionally biased region" description="Acidic residues" evidence="1">
    <location>
        <begin position="73"/>
        <end position="113"/>
    </location>
</feature>
<keyword evidence="3" id="KW-1185">Reference proteome</keyword>
<accession>A0ABT3I0M2</accession>